<name>A0AA97I3N1_9MICO</name>
<accession>A0AA97I3N1</accession>
<feature type="transmembrane region" description="Helical" evidence="3">
    <location>
        <begin position="305"/>
        <end position="328"/>
    </location>
</feature>
<dbReference type="InterPro" id="IPR025645">
    <property type="entry name" value="DUF4349"/>
</dbReference>
<sequence length="354" mass="37055">MMNHHDSEADLLPDLPEEAVRRIEERVFSDIRDDRAQDRATSTPARRRRRVWPGIAAAAVAVVLAAAISPSVVSSISGSESTVAADDALTEPESAVGESAGSASDPDATTGEREVILTGDATLEVGDVRTAADAITALVEERGGRVDGLRIAADGDTADMSDVSTASSWISVRVPSSDLTTVVEELADVGDVVESQLSTQDVTSQAVDLRARIDAAQESVSRLTELMSQAGSVPDLLAAEQALSERQGQLESYQQELESLEGQVEMSSLTIALTTADTAAAPDPTGFGDGLLAGWNGLLATLNGIVVALGFLLPWLAVVGVVVLVLWLSLRARRRRARAAPPGPDRTVPTEDAG</sequence>
<keyword evidence="3" id="KW-1133">Transmembrane helix</keyword>
<keyword evidence="3" id="KW-0812">Transmembrane</keyword>
<feature type="transmembrane region" description="Helical" evidence="3">
    <location>
        <begin position="51"/>
        <end position="73"/>
    </location>
</feature>
<evidence type="ECO:0000313" key="6">
    <source>
        <dbReference type="Proteomes" id="UP001305498"/>
    </source>
</evidence>
<evidence type="ECO:0000313" key="5">
    <source>
        <dbReference type="EMBL" id="WOF21631.1"/>
    </source>
</evidence>
<dbReference type="Pfam" id="PF14257">
    <property type="entry name" value="DUF4349"/>
    <property type="match status" value="1"/>
</dbReference>
<feature type="region of interest" description="Disordered" evidence="2">
    <location>
        <begin position="84"/>
        <end position="111"/>
    </location>
</feature>
<dbReference type="RefSeq" id="WP_317138109.1">
    <property type="nucleotide sequence ID" value="NZ_CP118157.1"/>
</dbReference>
<feature type="domain" description="DUF4349" evidence="4">
    <location>
        <begin position="113"/>
        <end position="327"/>
    </location>
</feature>
<keyword evidence="6" id="KW-1185">Reference proteome</keyword>
<dbReference type="KEGG" id="mbet:N8K70_09510"/>
<dbReference type="EMBL" id="CP118157">
    <property type="protein sequence ID" value="WOF21631.1"/>
    <property type="molecule type" value="Genomic_DNA"/>
</dbReference>
<proteinExistence type="predicted"/>
<keyword evidence="3" id="KW-0472">Membrane</keyword>
<dbReference type="AlphaFoldDB" id="A0AA97I3N1"/>
<evidence type="ECO:0000256" key="3">
    <source>
        <dbReference type="SAM" id="Phobius"/>
    </source>
</evidence>
<dbReference type="Proteomes" id="UP001305498">
    <property type="component" value="Chromosome"/>
</dbReference>
<reference evidence="5 6" key="1">
    <citation type="submission" date="2023-02" db="EMBL/GenBank/DDBJ databases">
        <title>Microbacterium betulae sp. nov., isolated from birch wood.</title>
        <authorList>
            <person name="Pasciak M."/>
            <person name="Pawlik K.J."/>
            <person name="Martynowski D."/>
            <person name="Laczmanski L."/>
            <person name="Ciekot J."/>
            <person name="Szponar B."/>
            <person name="Wojcik-Fatla A."/>
            <person name="Mackiewicz B."/>
            <person name="Farian E."/>
            <person name="Cholewa G."/>
            <person name="Cholewa A."/>
            <person name="Dutkiewicz J."/>
        </authorList>
    </citation>
    <scope>NUCLEOTIDE SEQUENCE [LARGE SCALE GENOMIC DNA]</scope>
    <source>
        <strain evidence="5 6">AB</strain>
    </source>
</reference>
<gene>
    <name evidence="5" type="ORF">N8K70_09510</name>
</gene>
<keyword evidence="1" id="KW-0175">Coiled coil</keyword>
<protein>
    <submittedName>
        <fullName evidence="5">DUF4349 domain-containing protein</fullName>
    </submittedName>
</protein>
<evidence type="ECO:0000256" key="2">
    <source>
        <dbReference type="SAM" id="MobiDB-lite"/>
    </source>
</evidence>
<evidence type="ECO:0000259" key="4">
    <source>
        <dbReference type="Pfam" id="PF14257"/>
    </source>
</evidence>
<evidence type="ECO:0000256" key="1">
    <source>
        <dbReference type="SAM" id="Coils"/>
    </source>
</evidence>
<organism evidence="5 6">
    <name type="scientific">Microbacterium betulae</name>
    <dbReference type="NCBI Taxonomy" id="2981139"/>
    <lineage>
        <taxon>Bacteria</taxon>
        <taxon>Bacillati</taxon>
        <taxon>Actinomycetota</taxon>
        <taxon>Actinomycetes</taxon>
        <taxon>Micrococcales</taxon>
        <taxon>Microbacteriaceae</taxon>
        <taxon>Microbacterium</taxon>
    </lineage>
</organism>
<feature type="coiled-coil region" evidence="1">
    <location>
        <begin position="206"/>
        <end position="270"/>
    </location>
</feature>
<feature type="compositionally biased region" description="Low complexity" evidence="2">
    <location>
        <begin position="93"/>
        <end position="104"/>
    </location>
</feature>